<accession>A0ABD6XH06</accession>
<organism evidence="1 2">
    <name type="scientific">Ligilactobacillus salivarius</name>
    <dbReference type="NCBI Taxonomy" id="1624"/>
    <lineage>
        <taxon>Bacteria</taxon>
        <taxon>Bacillati</taxon>
        <taxon>Bacillota</taxon>
        <taxon>Bacilli</taxon>
        <taxon>Lactobacillales</taxon>
        <taxon>Lactobacillaceae</taxon>
        <taxon>Ligilactobacillus</taxon>
    </lineage>
</organism>
<sequence length="88" mass="10107">MNWLEFVTTLENADIGITEENICDYEDEIFNYILANFDSTHPKGSIVKETLIINKNKIELEFPVIQGEFDTEPGKVTILRINNKKVGM</sequence>
<gene>
    <name evidence="1" type="ORF">DBP89_06720</name>
</gene>
<protein>
    <submittedName>
        <fullName evidence="1">Uncharacterized protein</fullName>
    </submittedName>
</protein>
<evidence type="ECO:0000313" key="2">
    <source>
        <dbReference type="Proteomes" id="UP000244552"/>
    </source>
</evidence>
<reference evidence="1 2" key="1">
    <citation type="journal article" date="2018" name="Genome Announc.">
        <title>Fifty-Six Draft Genome Sequences of 10 Lactobacillus Species from 22 Commercial Dietary Supplements.</title>
        <authorList>
            <person name="Gangiredla J."/>
            <person name="Barnaba T.J."/>
            <person name="Mammel M.K."/>
            <person name="Lacher D.W."/>
            <person name="Elkins C.A."/>
            <person name="Lampel K.A."/>
            <person name="Whitehouse C.A."/>
            <person name="Tartera C."/>
        </authorList>
    </citation>
    <scope>NUCLEOTIDE SEQUENCE [LARGE SCALE GENOMIC DNA]</scope>
    <source>
        <strain evidence="1 2">DS11_12</strain>
    </source>
</reference>
<dbReference type="EMBL" id="QAGV01000007">
    <property type="protein sequence ID" value="PTR95307.1"/>
    <property type="molecule type" value="Genomic_DNA"/>
</dbReference>
<dbReference type="AlphaFoldDB" id="A0ABD6XH06"/>
<evidence type="ECO:0000313" key="1">
    <source>
        <dbReference type="EMBL" id="PTR95307.1"/>
    </source>
</evidence>
<name>A0ABD6XH06_9LACO</name>
<dbReference type="Proteomes" id="UP000244552">
    <property type="component" value="Unassembled WGS sequence"/>
</dbReference>
<proteinExistence type="predicted"/>
<dbReference type="RefSeq" id="WP_003699013.1">
    <property type="nucleotide sequence ID" value="NZ_CBCRTQ010000006.1"/>
</dbReference>
<comment type="caution">
    <text evidence="1">The sequence shown here is derived from an EMBL/GenBank/DDBJ whole genome shotgun (WGS) entry which is preliminary data.</text>
</comment>